<evidence type="ECO:0000256" key="3">
    <source>
        <dbReference type="ARBA" id="ARBA00022475"/>
    </source>
</evidence>
<proteinExistence type="inferred from homology"/>
<dbReference type="InterPro" id="IPR043149">
    <property type="entry name" value="TagF_N"/>
</dbReference>
<evidence type="ECO:0000256" key="1">
    <source>
        <dbReference type="ARBA" id="ARBA00004202"/>
    </source>
</evidence>
<evidence type="ECO:0000313" key="7">
    <source>
        <dbReference type="EMBL" id="RBP69072.1"/>
    </source>
</evidence>
<dbReference type="EMBL" id="QNRX01000002">
    <property type="protein sequence ID" value="RBP69072.1"/>
    <property type="molecule type" value="Genomic_DNA"/>
</dbReference>
<evidence type="ECO:0000256" key="6">
    <source>
        <dbReference type="ARBA" id="ARBA00023136"/>
    </source>
</evidence>
<keyword evidence="3" id="KW-1003">Cell membrane</keyword>
<dbReference type="Pfam" id="PF04464">
    <property type="entry name" value="Glyphos_transf"/>
    <property type="match status" value="1"/>
</dbReference>
<sequence>MEKIIALLVVKLTSLLTRFIPINKKKIVFISYFETHLTGNFKLISDELKKRNKGYKIVHLIRKFDNTLFGKFIYLLNFVMQTYHINTSSAVLLDGNNFPVCNIKKKEETTIIQIWHACGAVKKFGCDISRRFKIRNYDYVYVAGEEFQKTFSTAFNMEKDKILKLGVAKTDILYNKDTMEKYRQQMYKRYPQIKGKKVLLYAPTFRGDGVFDKKYVQLDLSYIYQELEEDYVLLYKMHPFLHDISLGHENNESIINVNHLDIYELFSVSDILVSDYSAVIFDFSILEKPIILYAPDLEEYKAKRGLYYDYEELAPGPICYTKEDMVRVIKNEDYQVEKVRQMKERFFDHQDGQSTERVVNEIERVLQGGKVVRW</sequence>
<keyword evidence="5" id="KW-0777">Teichoic acid biosynthesis</keyword>
<evidence type="ECO:0000256" key="4">
    <source>
        <dbReference type="ARBA" id="ARBA00022679"/>
    </source>
</evidence>
<comment type="similarity">
    <text evidence="2">Belongs to the CDP-glycerol glycerophosphotransferase family.</text>
</comment>
<organism evidence="7 8">
    <name type="scientific">Alkalibaculum bacchi</name>
    <dbReference type="NCBI Taxonomy" id="645887"/>
    <lineage>
        <taxon>Bacteria</taxon>
        <taxon>Bacillati</taxon>
        <taxon>Bacillota</taxon>
        <taxon>Clostridia</taxon>
        <taxon>Eubacteriales</taxon>
        <taxon>Eubacteriaceae</taxon>
        <taxon>Alkalibaculum</taxon>
    </lineage>
</organism>
<evidence type="ECO:0000256" key="2">
    <source>
        <dbReference type="ARBA" id="ARBA00010488"/>
    </source>
</evidence>
<dbReference type="GO" id="GO:0005886">
    <property type="term" value="C:plasma membrane"/>
    <property type="evidence" value="ECO:0007669"/>
    <property type="project" value="UniProtKB-SubCell"/>
</dbReference>
<comment type="caution">
    <text evidence="7">The sequence shown here is derived from an EMBL/GenBank/DDBJ whole genome shotgun (WGS) entry which is preliminary data.</text>
</comment>
<keyword evidence="4 7" id="KW-0808">Transferase</keyword>
<dbReference type="Gene3D" id="3.40.50.11820">
    <property type="match status" value="1"/>
</dbReference>
<dbReference type="GO" id="GO:0019350">
    <property type="term" value="P:teichoic acid biosynthetic process"/>
    <property type="evidence" value="ECO:0007669"/>
    <property type="project" value="UniProtKB-KW"/>
</dbReference>
<name>A0A366IF55_9FIRM</name>
<dbReference type="SUPFAM" id="SSF53756">
    <property type="entry name" value="UDP-Glycosyltransferase/glycogen phosphorylase"/>
    <property type="match status" value="1"/>
</dbReference>
<dbReference type="InterPro" id="IPR043148">
    <property type="entry name" value="TagF_C"/>
</dbReference>
<protein>
    <submittedName>
        <fullName evidence="7">CDP-ribitol ribitolphosphotransferase</fullName>
    </submittedName>
</protein>
<comment type="subcellular location">
    <subcellularLocation>
        <location evidence="1">Cell membrane</location>
        <topology evidence="1">Peripheral membrane protein</topology>
    </subcellularLocation>
</comment>
<dbReference type="PANTHER" id="PTHR37316:SF3">
    <property type="entry name" value="TEICHOIC ACID GLYCEROL-PHOSPHATE TRANSFERASE"/>
    <property type="match status" value="1"/>
</dbReference>
<keyword evidence="8" id="KW-1185">Reference proteome</keyword>
<dbReference type="Proteomes" id="UP000253490">
    <property type="component" value="Unassembled WGS sequence"/>
</dbReference>
<dbReference type="AlphaFoldDB" id="A0A366IF55"/>
<dbReference type="OrthoDB" id="9807097at2"/>
<keyword evidence="6" id="KW-0472">Membrane</keyword>
<dbReference type="InterPro" id="IPR007554">
    <property type="entry name" value="Glycerophosphate_synth"/>
</dbReference>
<dbReference type="GO" id="GO:0047355">
    <property type="term" value="F:CDP-glycerol glycerophosphotransferase activity"/>
    <property type="evidence" value="ECO:0007669"/>
    <property type="project" value="InterPro"/>
</dbReference>
<dbReference type="RefSeq" id="WP_113919638.1">
    <property type="nucleotide sequence ID" value="NZ_QNRX01000002.1"/>
</dbReference>
<gene>
    <name evidence="7" type="ORF">DES36_102216</name>
</gene>
<dbReference type="InterPro" id="IPR051612">
    <property type="entry name" value="Teichoic_Acid_Biosynth"/>
</dbReference>
<evidence type="ECO:0000256" key="5">
    <source>
        <dbReference type="ARBA" id="ARBA00022944"/>
    </source>
</evidence>
<accession>A0A366IF55</accession>
<dbReference type="PANTHER" id="PTHR37316">
    <property type="entry name" value="TEICHOIC ACID GLYCEROL-PHOSPHATE PRIMASE"/>
    <property type="match status" value="1"/>
</dbReference>
<dbReference type="Gene3D" id="3.40.50.12580">
    <property type="match status" value="1"/>
</dbReference>
<evidence type="ECO:0000313" key="8">
    <source>
        <dbReference type="Proteomes" id="UP000253490"/>
    </source>
</evidence>
<reference evidence="7 8" key="1">
    <citation type="submission" date="2018-06" db="EMBL/GenBank/DDBJ databases">
        <title>Genomic Encyclopedia of Type Strains, Phase IV (KMG-IV): sequencing the most valuable type-strain genomes for metagenomic binning, comparative biology and taxonomic classification.</title>
        <authorList>
            <person name="Goeker M."/>
        </authorList>
    </citation>
    <scope>NUCLEOTIDE SEQUENCE [LARGE SCALE GENOMIC DNA]</scope>
    <source>
        <strain evidence="7 8">DSM 22112</strain>
    </source>
</reference>